<dbReference type="EMBL" id="JACHMU010000001">
    <property type="protein sequence ID" value="MBB5743729.1"/>
    <property type="molecule type" value="Genomic_DNA"/>
</dbReference>
<proteinExistence type="predicted"/>
<comment type="caution">
    <text evidence="3">The sequence shown here is derived from an EMBL/GenBank/DDBJ whole genome shotgun (WGS) entry which is preliminary data.</text>
</comment>
<keyword evidence="4" id="KW-1185">Reference proteome</keyword>
<feature type="coiled-coil region" evidence="1">
    <location>
        <begin position="441"/>
        <end position="475"/>
    </location>
</feature>
<sequence>MKTLIRAGKHPAQVLGPEAAFQRGVNGVFGANSGNLLFSNAVFRTLSVPGAELVPDSFTTERAGVDDDHVTRINDEFDNFVIPLANAFRPEFLPALNKLSSVIERLDIPVAVVGVGAQLSNGNGTEVSDLPSTLKEPVTRFVSAVLDRSAKIGVRGDFTREFLARLGFGDDHVEIIGCPSLTESAEYRVEKKAERLTRESRISFNAVPSLEVIGEVFQEHSERFPNITYVQQEYRELALLMWGQPMRGRVATAFPSGIDHPLYREDRLVFFLDPQPWQQFLSTMDFSFGNRIHGNIAALAAGTPAVVISHDSRTRELAEYHRIPTRSMPDRADEIRAEALYDNADFGPFHDAQAENFARYVRFLDANDIRHVHAAGATNAGTDATADGVDFGQGVRSLLSGDNEAIVRRLNWLWRGTESGRLPREAIYIPPFAPHSDDSYRRTLSAELDSAIKEARKKDRELAELKGSVEELSLAVQELHRWSTRRFAVIPERSLLRRGARMVRRVMKRGK</sequence>
<feature type="domain" description="Polysaccharide pyruvyl transferase" evidence="2">
    <location>
        <begin position="32"/>
        <end position="312"/>
    </location>
</feature>
<dbReference type="InterPro" id="IPR007345">
    <property type="entry name" value="Polysacch_pyruvyl_Trfase"/>
</dbReference>
<protein>
    <recommendedName>
        <fullName evidence="2">Polysaccharide pyruvyl transferase domain-containing protein</fullName>
    </recommendedName>
</protein>
<evidence type="ECO:0000313" key="4">
    <source>
        <dbReference type="Proteomes" id="UP000517712"/>
    </source>
</evidence>
<dbReference type="Proteomes" id="UP000517712">
    <property type="component" value="Unassembled WGS sequence"/>
</dbReference>
<dbReference type="Pfam" id="PF04230">
    <property type="entry name" value="PS_pyruv_trans"/>
    <property type="match status" value="1"/>
</dbReference>
<reference evidence="3 4" key="1">
    <citation type="submission" date="2020-08" db="EMBL/GenBank/DDBJ databases">
        <title>Sequencing the genomes of 1000 actinobacteria strains.</title>
        <authorList>
            <person name="Klenk H.-P."/>
        </authorList>
    </citation>
    <scope>NUCLEOTIDE SEQUENCE [LARGE SCALE GENOMIC DNA]</scope>
    <source>
        <strain evidence="3 4">DSM 24823</strain>
    </source>
</reference>
<keyword evidence="1" id="KW-0175">Coiled coil</keyword>
<evidence type="ECO:0000259" key="2">
    <source>
        <dbReference type="Pfam" id="PF04230"/>
    </source>
</evidence>
<dbReference type="RefSeq" id="WP_184283713.1">
    <property type="nucleotide sequence ID" value="NZ_BAAAPG010000001.1"/>
</dbReference>
<evidence type="ECO:0000256" key="1">
    <source>
        <dbReference type="SAM" id="Coils"/>
    </source>
</evidence>
<gene>
    <name evidence="3" type="ORF">HD600_002226</name>
</gene>
<evidence type="ECO:0000313" key="3">
    <source>
        <dbReference type="EMBL" id="MBB5743729.1"/>
    </source>
</evidence>
<name>A0A7W9FDV9_9MICO</name>
<accession>A0A7W9FDV9</accession>
<organism evidence="3 4">
    <name type="scientific">Microbacterium ginsengiterrae</name>
    <dbReference type="NCBI Taxonomy" id="546115"/>
    <lineage>
        <taxon>Bacteria</taxon>
        <taxon>Bacillati</taxon>
        <taxon>Actinomycetota</taxon>
        <taxon>Actinomycetes</taxon>
        <taxon>Micrococcales</taxon>
        <taxon>Microbacteriaceae</taxon>
        <taxon>Microbacterium</taxon>
    </lineage>
</organism>
<dbReference type="AlphaFoldDB" id="A0A7W9FDV9"/>